<accession>A0A4Q4TAX2</accession>
<dbReference type="AlphaFoldDB" id="A0A4Q4TAX2"/>
<name>A0A4Q4TAX2_9PEZI</name>
<organism evidence="1 2">
    <name type="scientific">Monosporascus ibericus</name>
    <dbReference type="NCBI Taxonomy" id="155417"/>
    <lineage>
        <taxon>Eukaryota</taxon>
        <taxon>Fungi</taxon>
        <taxon>Dikarya</taxon>
        <taxon>Ascomycota</taxon>
        <taxon>Pezizomycotina</taxon>
        <taxon>Sordariomycetes</taxon>
        <taxon>Xylariomycetidae</taxon>
        <taxon>Xylariales</taxon>
        <taxon>Xylariales incertae sedis</taxon>
        <taxon>Monosporascus</taxon>
    </lineage>
</organism>
<sequence length="205" mass="22504">MDGYDQLPHFDFSNVPLINNLGDLPPIDWTPVGQHDLMHGLLPATEPPLAQSAAASGQLVGLEERNAPQYPCGYCYRHQGTNGFRRYDHLVQHLKVYHKIETVDGLSRKAVSSSPAVATAPAVPIPGTFPVAIGGNATTQVQVPPFPCAIASCVRGGAYGFYRLVDLLEHQNMMHLLDFQEYSSVQEFPLAMQLTQQDGNPDFEF</sequence>
<keyword evidence="2" id="KW-1185">Reference proteome</keyword>
<evidence type="ECO:0000313" key="1">
    <source>
        <dbReference type="EMBL" id="RYP02540.1"/>
    </source>
</evidence>
<dbReference type="STRING" id="155417.A0A4Q4TAX2"/>
<dbReference type="OrthoDB" id="2687452at2759"/>
<comment type="caution">
    <text evidence="1">The sequence shown here is derived from an EMBL/GenBank/DDBJ whole genome shotgun (WGS) entry which is preliminary data.</text>
</comment>
<proteinExistence type="predicted"/>
<reference evidence="1 2" key="1">
    <citation type="submission" date="2018-06" db="EMBL/GenBank/DDBJ databases">
        <title>Complete Genomes of Monosporascus.</title>
        <authorList>
            <person name="Robinson A.J."/>
            <person name="Natvig D.O."/>
        </authorList>
    </citation>
    <scope>NUCLEOTIDE SEQUENCE [LARGE SCALE GENOMIC DNA]</scope>
    <source>
        <strain evidence="1 2">CBS 110550</strain>
    </source>
</reference>
<protein>
    <recommendedName>
        <fullName evidence="3">C2H2-type domain-containing protein</fullName>
    </recommendedName>
</protein>
<dbReference type="Proteomes" id="UP000293360">
    <property type="component" value="Unassembled WGS sequence"/>
</dbReference>
<evidence type="ECO:0008006" key="3">
    <source>
        <dbReference type="Google" id="ProtNLM"/>
    </source>
</evidence>
<evidence type="ECO:0000313" key="2">
    <source>
        <dbReference type="Proteomes" id="UP000293360"/>
    </source>
</evidence>
<gene>
    <name evidence="1" type="ORF">DL764_005784</name>
</gene>
<dbReference type="EMBL" id="QJNU01000314">
    <property type="protein sequence ID" value="RYP02540.1"/>
    <property type="molecule type" value="Genomic_DNA"/>
</dbReference>